<keyword evidence="2" id="KW-0472">Membrane</keyword>
<dbReference type="Proteomes" id="UP000091820">
    <property type="component" value="Unassembled WGS sequence"/>
</dbReference>
<evidence type="ECO:0000256" key="2">
    <source>
        <dbReference type="SAM" id="Phobius"/>
    </source>
</evidence>
<dbReference type="VEuPathDB" id="VectorBase:GBRI041837"/>
<accession>A0A1A9X2F7</accession>
<protein>
    <submittedName>
        <fullName evidence="3">Uncharacterized protein</fullName>
    </submittedName>
</protein>
<evidence type="ECO:0000256" key="1">
    <source>
        <dbReference type="SAM" id="MobiDB-lite"/>
    </source>
</evidence>
<dbReference type="AlphaFoldDB" id="A0A1A9X2F7"/>
<sequence>MDPNTRLTESQNIRRRINLKQELYCEKILIVRNIGSLEEKGGFLRRTDEAEMRASSQANKQADQASKQAGRQAGRLRSKKKAAFVFIIIKLFATLMSITQQTVASLLSIKATATTITTQHACYLCGICLNWDKLRDSEIIVKRSINTNLMTCRISLESRINAV</sequence>
<keyword evidence="2" id="KW-0812">Transmembrane</keyword>
<proteinExistence type="predicted"/>
<feature type="region of interest" description="Disordered" evidence="1">
    <location>
        <begin position="54"/>
        <end position="74"/>
    </location>
</feature>
<name>A0A1A9X2F7_9MUSC</name>
<dbReference type="EnsemblMetazoa" id="GBRI041837-RA">
    <property type="protein sequence ID" value="GBRI041837-PA"/>
    <property type="gene ID" value="GBRI041837"/>
</dbReference>
<feature type="transmembrane region" description="Helical" evidence="2">
    <location>
        <begin position="82"/>
        <end position="99"/>
    </location>
</feature>
<reference evidence="3" key="2">
    <citation type="submission" date="2020-05" db="UniProtKB">
        <authorList>
            <consortium name="EnsemblMetazoa"/>
        </authorList>
    </citation>
    <scope>IDENTIFICATION</scope>
    <source>
        <strain evidence="3">IAEA</strain>
    </source>
</reference>
<keyword evidence="4" id="KW-1185">Reference proteome</keyword>
<evidence type="ECO:0000313" key="3">
    <source>
        <dbReference type="EnsemblMetazoa" id="GBRI041837-PA"/>
    </source>
</evidence>
<feature type="compositionally biased region" description="Polar residues" evidence="1">
    <location>
        <begin position="54"/>
        <end position="69"/>
    </location>
</feature>
<keyword evidence="2" id="KW-1133">Transmembrane helix</keyword>
<organism evidence="3 4">
    <name type="scientific">Glossina brevipalpis</name>
    <dbReference type="NCBI Taxonomy" id="37001"/>
    <lineage>
        <taxon>Eukaryota</taxon>
        <taxon>Metazoa</taxon>
        <taxon>Ecdysozoa</taxon>
        <taxon>Arthropoda</taxon>
        <taxon>Hexapoda</taxon>
        <taxon>Insecta</taxon>
        <taxon>Pterygota</taxon>
        <taxon>Neoptera</taxon>
        <taxon>Endopterygota</taxon>
        <taxon>Diptera</taxon>
        <taxon>Brachycera</taxon>
        <taxon>Muscomorpha</taxon>
        <taxon>Hippoboscoidea</taxon>
        <taxon>Glossinidae</taxon>
        <taxon>Glossina</taxon>
    </lineage>
</organism>
<evidence type="ECO:0000313" key="4">
    <source>
        <dbReference type="Proteomes" id="UP000091820"/>
    </source>
</evidence>
<reference evidence="4" key="1">
    <citation type="submission" date="2014-03" db="EMBL/GenBank/DDBJ databases">
        <authorList>
            <person name="Aksoy S."/>
            <person name="Warren W."/>
            <person name="Wilson R.K."/>
        </authorList>
    </citation>
    <scope>NUCLEOTIDE SEQUENCE [LARGE SCALE GENOMIC DNA]</scope>
    <source>
        <strain evidence="4">IAEA</strain>
    </source>
</reference>